<evidence type="ECO:0008006" key="3">
    <source>
        <dbReference type="Google" id="ProtNLM"/>
    </source>
</evidence>
<name>A0A1C7H158_9BACE</name>
<reference evidence="2" key="1">
    <citation type="submission" date="2016-04" db="EMBL/GenBank/DDBJ databases">
        <title>Complete Genome Sequences of Twelve Strains of a Stable Defined Moderately Diverse Mouse Microbiota 2 (sDMDMm2).</title>
        <authorList>
            <person name="Uchimura Y."/>
            <person name="Wyss M."/>
            <person name="Brugiroux S."/>
            <person name="Limenitakis J.P."/>
            <person name="Stecher B."/>
            <person name="McCoy K.D."/>
            <person name="Macpherson A.J."/>
        </authorList>
    </citation>
    <scope>NUCLEOTIDE SEQUENCE [LARGE SCALE GENOMIC DNA]</scope>
    <source>
        <strain evidence="2">I48</strain>
    </source>
</reference>
<evidence type="ECO:0000313" key="1">
    <source>
        <dbReference type="EMBL" id="ANU57761.1"/>
    </source>
</evidence>
<sequence length="293" mass="33760">MLKVILYINIFAALMSFHSCQKKVNVEIANVVKEWTNSEIKFDSGYVFTRLGKDSIYNSIPKSGYKILVYTDSIGCVGCNLRLPQWKEWMKQIDSISDNKVSFLFFVHPKDETDLLLLLQRQNFNVPVCIDKNNSLNKLNHFPANAMLHTFLLDEHNKVLAIGNPMHNPKIKELYMNIIFDKQKISEAEDKKQTKVMIDKWCIDLGAFDWKKQKSCEFILTNIGQELLVVDNVITSCGCTTVEYSKVPVQPEKNLILKVNYMAERPEYFNKTITVYCNAEDSPFHLKISGNAK</sequence>
<gene>
    <name evidence="1" type="ORF">A4V03_09430</name>
</gene>
<dbReference type="AlphaFoldDB" id="A0A1C7H158"/>
<protein>
    <recommendedName>
        <fullName evidence="3">DUF1573 domain-containing protein</fullName>
    </recommendedName>
</protein>
<keyword evidence="2" id="KW-1185">Reference proteome</keyword>
<dbReference type="InterPro" id="IPR011467">
    <property type="entry name" value="DUF1573"/>
</dbReference>
<organism evidence="1 2">
    <name type="scientific">Bacteroides caecimuris</name>
    <dbReference type="NCBI Taxonomy" id="1796613"/>
    <lineage>
        <taxon>Bacteria</taxon>
        <taxon>Pseudomonadati</taxon>
        <taxon>Bacteroidota</taxon>
        <taxon>Bacteroidia</taxon>
        <taxon>Bacteroidales</taxon>
        <taxon>Bacteroidaceae</taxon>
        <taxon>Bacteroides</taxon>
    </lineage>
</organism>
<dbReference type="Gene3D" id="2.60.40.10">
    <property type="entry name" value="Immunoglobulins"/>
    <property type="match status" value="1"/>
</dbReference>
<dbReference type="KEGG" id="bcae:A4V03_09430"/>
<dbReference type="PANTHER" id="PTHR37833">
    <property type="entry name" value="LIPOPROTEIN-RELATED"/>
    <property type="match status" value="1"/>
</dbReference>
<dbReference type="PANTHER" id="PTHR37833:SF1">
    <property type="entry name" value="SIGNAL PEPTIDE PROTEIN"/>
    <property type="match status" value="1"/>
</dbReference>
<dbReference type="OrthoDB" id="1449040at2"/>
<proteinExistence type="predicted"/>
<dbReference type="SUPFAM" id="SSF52833">
    <property type="entry name" value="Thioredoxin-like"/>
    <property type="match status" value="1"/>
</dbReference>
<dbReference type="GeneID" id="82187358"/>
<accession>A0A1C7H158</accession>
<evidence type="ECO:0000313" key="2">
    <source>
        <dbReference type="Proteomes" id="UP000092631"/>
    </source>
</evidence>
<dbReference type="Gene3D" id="3.40.30.10">
    <property type="entry name" value="Glutaredoxin"/>
    <property type="match status" value="1"/>
</dbReference>
<dbReference type="Proteomes" id="UP000092631">
    <property type="component" value="Chromosome"/>
</dbReference>
<dbReference type="RefSeq" id="WP_065538732.1">
    <property type="nucleotide sequence ID" value="NZ_CAPDLJ010000037.1"/>
</dbReference>
<dbReference type="InterPro" id="IPR036249">
    <property type="entry name" value="Thioredoxin-like_sf"/>
</dbReference>
<dbReference type="Pfam" id="PF07610">
    <property type="entry name" value="DUF1573"/>
    <property type="match status" value="1"/>
</dbReference>
<dbReference type="EMBL" id="CP015401">
    <property type="protein sequence ID" value="ANU57761.1"/>
    <property type="molecule type" value="Genomic_DNA"/>
</dbReference>
<dbReference type="InterPro" id="IPR013783">
    <property type="entry name" value="Ig-like_fold"/>
</dbReference>